<evidence type="ECO:0000256" key="6">
    <source>
        <dbReference type="SAM" id="Phobius"/>
    </source>
</evidence>
<feature type="transmembrane region" description="Helical" evidence="6">
    <location>
        <begin position="573"/>
        <end position="590"/>
    </location>
</feature>
<feature type="region of interest" description="Disordered" evidence="5">
    <location>
        <begin position="155"/>
        <end position="176"/>
    </location>
</feature>
<dbReference type="InterPro" id="IPR036259">
    <property type="entry name" value="MFS_trans_sf"/>
</dbReference>
<dbReference type="OrthoDB" id="3936150at2759"/>
<protein>
    <recommendedName>
        <fullName evidence="8">Major facilitator superfamily (MFS) profile domain-containing protein</fullName>
    </recommendedName>
</protein>
<dbReference type="InterPro" id="IPR011701">
    <property type="entry name" value="MFS"/>
</dbReference>
<keyword evidence="4 6" id="KW-0472">Membrane</keyword>
<keyword evidence="10" id="KW-1185">Reference proteome</keyword>
<dbReference type="Proteomes" id="UP000001058">
    <property type="component" value="Unassembled WGS sequence"/>
</dbReference>
<gene>
    <name evidence="9" type="ORF">VOLCADRAFT_119010</name>
</gene>
<dbReference type="EMBL" id="GL378371">
    <property type="protein sequence ID" value="EFJ43631.1"/>
    <property type="molecule type" value="Genomic_DNA"/>
</dbReference>
<keyword evidence="7" id="KW-0732">Signal</keyword>
<evidence type="ECO:0000256" key="3">
    <source>
        <dbReference type="ARBA" id="ARBA00022989"/>
    </source>
</evidence>
<proteinExistence type="predicted"/>
<feature type="compositionally biased region" description="Gly residues" evidence="5">
    <location>
        <begin position="165"/>
        <end position="176"/>
    </location>
</feature>
<accession>D8U9F6</accession>
<evidence type="ECO:0000256" key="2">
    <source>
        <dbReference type="ARBA" id="ARBA00022692"/>
    </source>
</evidence>
<feature type="region of interest" description="Disordered" evidence="5">
    <location>
        <begin position="669"/>
        <end position="691"/>
    </location>
</feature>
<dbReference type="SUPFAM" id="SSF103473">
    <property type="entry name" value="MFS general substrate transporter"/>
    <property type="match status" value="1"/>
</dbReference>
<dbReference type="Pfam" id="PF07690">
    <property type="entry name" value="MFS_1"/>
    <property type="match status" value="1"/>
</dbReference>
<dbReference type="Pfam" id="PF00083">
    <property type="entry name" value="Sugar_tr"/>
    <property type="match status" value="1"/>
</dbReference>
<feature type="chain" id="PRO_5013311283" description="Major facilitator superfamily (MFS) profile domain-containing protein" evidence="7">
    <location>
        <begin position="16"/>
        <end position="691"/>
    </location>
</feature>
<evidence type="ECO:0000313" key="9">
    <source>
        <dbReference type="EMBL" id="EFJ43631.1"/>
    </source>
</evidence>
<evidence type="ECO:0000259" key="8">
    <source>
        <dbReference type="PROSITE" id="PS50850"/>
    </source>
</evidence>
<feature type="compositionally biased region" description="Gly residues" evidence="5">
    <location>
        <begin position="679"/>
        <end position="691"/>
    </location>
</feature>
<keyword evidence="2 6" id="KW-0812">Transmembrane</keyword>
<dbReference type="STRING" id="3068.D8U9F6"/>
<dbReference type="eggNOG" id="KOG0255">
    <property type="taxonomic scope" value="Eukaryota"/>
</dbReference>
<dbReference type="GO" id="GO:0022857">
    <property type="term" value="F:transmembrane transporter activity"/>
    <property type="evidence" value="ECO:0007669"/>
    <property type="project" value="InterPro"/>
</dbReference>
<comment type="subcellular location">
    <subcellularLocation>
        <location evidence="1">Membrane</location>
        <topology evidence="1">Multi-pass membrane protein</topology>
    </subcellularLocation>
</comment>
<name>D8U9F6_VOLCA</name>
<feature type="transmembrane region" description="Helical" evidence="6">
    <location>
        <begin position="455"/>
        <end position="473"/>
    </location>
</feature>
<dbReference type="RefSeq" id="XP_002955331.1">
    <property type="nucleotide sequence ID" value="XM_002955285.1"/>
</dbReference>
<evidence type="ECO:0000256" key="7">
    <source>
        <dbReference type="SAM" id="SignalP"/>
    </source>
</evidence>
<evidence type="ECO:0000256" key="4">
    <source>
        <dbReference type="ARBA" id="ARBA00023136"/>
    </source>
</evidence>
<keyword evidence="3 6" id="KW-1133">Transmembrane helix</keyword>
<feature type="domain" description="Major facilitator superfamily (MFS) profile" evidence="8">
    <location>
        <begin position="64"/>
        <end position="597"/>
    </location>
</feature>
<dbReference type="PANTHER" id="PTHR24064">
    <property type="entry name" value="SOLUTE CARRIER FAMILY 22 MEMBER"/>
    <property type="match status" value="1"/>
</dbReference>
<dbReference type="AlphaFoldDB" id="D8U9F6"/>
<dbReference type="InParanoid" id="D8U9F6"/>
<dbReference type="Gene3D" id="1.20.1250.20">
    <property type="entry name" value="MFS general substrate transporter like domains"/>
    <property type="match status" value="2"/>
</dbReference>
<evidence type="ECO:0000313" key="10">
    <source>
        <dbReference type="Proteomes" id="UP000001058"/>
    </source>
</evidence>
<dbReference type="InterPro" id="IPR020846">
    <property type="entry name" value="MFS_dom"/>
</dbReference>
<dbReference type="PROSITE" id="PS50850">
    <property type="entry name" value="MFS"/>
    <property type="match status" value="1"/>
</dbReference>
<dbReference type="GO" id="GO:0016020">
    <property type="term" value="C:membrane"/>
    <property type="evidence" value="ECO:0007669"/>
    <property type="project" value="UniProtKB-SubCell"/>
</dbReference>
<dbReference type="GeneID" id="9616246"/>
<dbReference type="TCDB" id="2.A.1.19.47">
    <property type="family name" value="the major facilitator superfamily (mfs)"/>
</dbReference>
<feature type="transmembrane region" description="Helical" evidence="6">
    <location>
        <begin position="485"/>
        <end position="508"/>
    </location>
</feature>
<feature type="signal peptide" evidence="7">
    <location>
        <begin position="1"/>
        <end position="15"/>
    </location>
</feature>
<evidence type="ECO:0000256" key="5">
    <source>
        <dbReference type="SAM" id="MobiDB-lite"/>
    </source>
</evidence>
<organism evidence="10">
    <name type="scientific">Volvox carteri f. nagariensis</name>
    <dbReference type="NCBI Taxonomy" id="3068"/>
    <lineage>
        <taxon>Eukaryota</taxon>
        <taxon>Viridiplantae</taxon>
        <taxon>Chlorophyta</taxon>
        <taxon>core chlorophytes</taxon>
        <taxon>Chlorophyceae</taxon>
        <taxon>CS clade</taxon>
        <taxon>Chlamydomonadales</taxon>
        <taxon>Volvocaceae</taxon>
        <taxon>Volvox</taxon>
    </lineage>
</organism>
<evidence type="ECO:0000256" key="1">
    <source>
        <dbReference type="ARBA" id="ARBA00004141"/>
    </source>
</evidence>
<feature type="compositionally biased region" description="Low complexity" evidence="5">
    <location>
        <begin position="155"/>
        <end position="164"/>
    </location>
</feature>
<reference evidence="9 10" key="1">
    <citation type="journal article" date="2010" name="Science">
        <title>Genomic analysis of organismal complexity in the multicellular green alga Volvox carteri.</title>
        <authorList>
            <person name="Prochnik S.E."/>
            <person name="Umen J."/>
            <person name="Nedelcu A.M."/>
            <person name="Hallmann A."/>
            <person name="Miller S.M."/>
            <person name="Nishii I."/>
            <person name="Ferris P."/>
            <person name="Kuo A."/>
            <person name="Mitros T."/>
            <person name="Fritz-Laylin L.K."/>
            <person name="Hellsten U."/>
            <person name="Chapman J."/>
            <person name="Simakov O."/>
            <person name="Rensing S.A."/>
            <person name="Terry A."/>
            <person name="Pangilinan J."/>
            <person name="Kapitonov V."/>
            <person name="Jurka J."/>
            <person name="Salamov A."/>
            <person name="Shapiro H."/>
            <person name="Schmutz J."/>
            <person name="Grimwood J."/>
            <person name="Lindquist E."/>
            <person name="Lucas S."/>
            <person name="Grigoriev I.V."/>
            <person name="Schmitt R."/>
            <person name="Kirk D."/>
            <person name="Rokhsar D.S."/>
        </authorList>
    </citation>
    <scope>NUCLEOTIDE SEQUENCE [LARGE SCALE GENOMIC DNA]</scope>
    <source>
        <strain evidence="10">f. Nagariensis / Eve</strain>
    </source>
</reference>
<feature type="transmembrane region" description="Helical" evidence="6">
    <location>
        <begin position="424"/>
        <end position="443"/>
    </location>
</feature>
<dbReference type="InterPro" id="IPR005828">
    <property type="entry name" value="MFS_sugar_transport-like"/>
</dbReference>
<dbReference type="KEGG" id="vcn:VOLCADRAFT_119010"/>
<sequence>MTSSLLMFQMTFTYADPLAGSGPPAWRCANAADSPCMTLLNEQLSASAITSSATSEVGTAPAGAERLTAAQSFCDLNPSQYIWNNPEMSLSSEYNLVCGQAWKAGLLDTLFFAGFMAGNGVFGRVADRHGRRSTMTACAAATAVVTALSASPLVPTGPEATGTASGAGGGGGDSSRSSSGGGGYWLHLVLRCVSGALCAGQSLGGYVLATETVGPEWRGTSGMLTQSFFILGEFMLVGLSLAFPPWRGLTLAVAASCAAVLLLVPLVPESPRWLLLHGKANQARAAFLWVARINRVRSPPPLECTPGGAIYLDGALTGGPIANLQHGRGDDDGNGNGSGKYCATAAAVITEIPGGGTYCRTATSPSPTNEFDCAAEEETAPLVAAQRDDGSSGGSSAGAGAGGDTAAVATTGLFAVLAHPVTRCLLLSTCFVLFALSVSYYGVTLALGSLVAGSLHLNFFLTAAAELPGYLLLAATTDRMGRRTAITAGTALAGVASLACAFTSGGVLQVVFAMAGKLGCSGAWAVGLTFAAELFPTCIRSAALSVASQSGDLGGLVTPVVLMLRLPGRFERLPFAVMGLMALVALVLVAKLPETRGMPQLDTFDELLEWLHRNGRTTAATAATAASAAAAGTAVSLELTRRDVSAAAPYGTTTELDVDDVLRDDGYGCGSGEVRQDSSGGGGGGLEFKLP</sequence>